<dbReference type="InterPro" id="IPR008928">
    <property type="entry name" value="6-hairpin_glycosidase_sf"/>
</dbReference>
<accession>A0A1X0IVB4</accession>
<dbReference type="InterPro" id="IPR011613">
    <property type="entry name" value="GH15-like"/>
</dbReference>
<dbReference type="InterPro" id="IPR012341">
    <property type="entry name" value="6hp_glycosidase-like_sf"/>
</dbReference>
<dbReference type="InterPro" id="IPR045582">
    <property type="entry name" value="Trehalase-like_N"/>
</dbReference>
<evidence type="ECO:0000259" key="2">
    <source>
        <dbReference type="Pfam" id="PF19291"/>
    </source>
</evidence>
<organism evidence="3 4">
    <name type="scientific">Mycolicibacterium rhodesiae</name>
    <name type="common">Mycobacterium rhodesiae</name>
    <dbReference type="NCBI Taxonomy" id="36814"/>
    <lineage>
        <taxon>Bacteria</taxon>
        <taxon>Bacillati</taxon>
        <taxon>Actinomycetota</taxon>
        <taxon>Actinomycetes</taxon>
        <taxon>Mycobacteriales</taxon>
        <taxon>Mycobacteriaceae</taxon>
        <taxon>Mycolicibacterium</taxon>
    </lineage>
</organism>
<evidence type="ECO:0000313" key="4">
    <source>
        <dbReference type="Proteomes" id="UP000192534"/>
    </source>
</evidence>
<proteinExistence type="predicted"/>
<dbReference type="PANTHER" id="PTHR31616">
    <property type="entry name" value="TREHALASE"/>
    <property type="match status" value="1"/>
</dbReference>
<feature type="domain" description="GH15-like" evidence="1">
    <location>
        <begin position="242"/>
        <end position="575"/>
    </location>
</feature>
<reference evidence="3 4" key="1">
    <citation type="submission" date="2016-12" db="EMBL/GenBank/DDBJ databases">
        <title>The new phylogeny of genus Mycobacterium.</title>
        <authorList>
            <person name="Tortoli E."/>
            <person name="Trovato A."/>
            <person name="Cirillo D.M."/>
        </authorList>
    </citation>
    <scope>NUCLEOTIDE SEQUENCE [LARGE SCALE GENOMIC DNA]</scope>
    <source>
        <strain evidence="3 4">DSM 44223</strain>
    </source>
</reference>
<comment type="caution">
    <text evidence="3">The sequence shown here is derived from an EMBL/GenBank/DDBJ whole genome shotgun (WGS) entry which is preliminary data.</text>
</comment>
<sequence length="591" mass="64335">MPSVTPPWTLREYAFIADGERGALIGPRGDIAWMCAPRWDSDAVFGSLIGGGGSYTITPTETFVWGGYYEPASLIWRSRWVTVSGIIECREALAFPGRDDTAVVLRRIEAIRGDARLQVRLQPTAEFGRLPMRDVRRDDATGCWLANVGSLRMRWSGAADAHVVGDTAAERCLESTVVLTEGESVDLVLELSDRELHGPPVAAPQAWADTEKTWAAAIPALGPTIAPRDAAHSYAVMRGMTASSGAMVAAATMSLPERADEGANYDYRYAWIRDQCYAGIAVAADGPHELLGKAVDFVSERLLADGPKLRPAYTGSGEAVPDQRRLELHGYPGGYDLAGNHVRDQFQLDIFGEALLLFAAADRHDMLTTDSRGAIDAAVDAIGANIDRPDAGIWELGERRWTHSRLACAAGLRAIAAARVVRDPGALSTLADHIVADTSSQSLHRTGRWQRAADDDRIDAALLLPALRGALPGRDPRSVATYRAVERDLSRDHYVYRYPPRQGLGTNESAFLLCGFVMALAAQQQGHTVEAYRYFERNRAGCGTPGLFSEEYDIRQRQLRGNIPQAFVHALLFEASSTLARTTAEDTEGSQ</sequence>
<dbReference type="EMBL" id="MVIH01000005">
    <property type="protein sequence ID" value="ORB52865.1"/>
    <property type="molecule type" value="Genomic_DNA"/>
</dbReference>
<feature type="domain" description="Trehalase-like N-terminal" evidence="2">
    <location>
        <begin position="13"/>
        <end position="212"/>
    </location>
</feature>
<gene>
    <name evidence="3" type="ORF">BST42_12495</name>
</gene>
<dbReference type="RefSeq" id="WP_083118971.1">
    <property type="nucleotide sequence ID" value="NZ_JACKUO010000013.1"/>
</dbReference>
<evidence type="ECO:0000259" key="1">
    <source>
        <dbReference type="Pfam" id="PF00723"/>
    </source>
</evidence>
<dbReference type="Gene3D" id="1.50.10.10">
    <property type="match status" value="1"/>
</dbReference>
<evidence type="ECO:0000313" key="3">
    <source>
        <dbReference type="EMBL" id="ORB52865.1"/>
    </source>
</evidence>
<name>A0A1X0IVB4_MYCRH</name>
<dbReference type="SUPFAM" id="SSF48208">
    <property type="entry name" value="Six-hairpin glycosidases"/>
    <property type="match status" value="1"/>
</dbReference>
<dbReference type="Pfam" id="PF00723">
    <property type="entry name" value="Glyco_hydro_15"/>
    <property type="match status" value="1"/>
</dbReference>
<dbReference type="GO" id="GO:0015927">
    <property type="term" value="F:trehalase activity"/>
    <property type="evidence" value="ECO:0007669"/>
    <property type="project" value="TreeGrafter"/>
</dbReference>
<protein>
    <submittedName>
        <fullName evidence="3">Glycoside hydrolase</fullName>
    </submittedName>
</protein>
<dbReference type="Proteomes" id="UP000192534">
    <property type="component" value="Unassembled WGS sequence"/>
</dbReference>
<dbReference type="OrthoDB" id="3902805at2"/>
<dbReference type="PANTHER" id="PTHR31616:SF10">
    <property type="entry name" value="TREHALASE"/>
    <property type="match status" value="1"/>
</dbReference>
<keyword evidence="3" id="KW-0378">Hydrolase</keyword>
<dbReference type="Pfam" id="PF19291">
    <property type="entry name" value="TREH_N"/>
    <property type="match status" value="1"/>
</dbReference>
<dbReference type="GO" id="GO:0005993">
    <property type="term" value="P:trehalose catabolic process"/>
    <property type="evidence" value="ECO:0007669"/>
    <property type="project" value="TreeGrafter"/>
</dbReference>
<keyword evidence="4" id="KW-1185">Reference proteome</keyword>
<dbReference type="AlphaFoldDB" id="A0A1X0IVB4"/>